<evidence type="ECO:0000313" key="4">
    <source>
        <dbReference type="Proteomes" id="UP000288805"/>
    </source>
</evidence>
<evidence type="ECO:0000259" key="2">
    <source>
        <dbReference type="SMART" id="SM01054"/>
    </source>
</evidence>
<dbReference type="InterPro" id="IPR044681">
    <property type="entry name" value="PICBP-like"/>
</dbReference>
<dbReference type="SMART" id="SM01054">
    <property type="entry name" value="CaM_binding"/>
    <property type="match status" value="1"/>
</dbReference>
<feature type="domain" description="Calmodulin-binding" evidence="2">
    <location>
        <begin position="828"/>
        <end position="944"/>
    </location>
</feature>
<feature type="compositionally biased region" description="Basic and acidic residues" evidence="1">
    <location>
        <begin position="722"/>
        <end position="731"/>
    </location>
</feature>
<feature type="region of interest" description="Disordered" evidence="1">
    <location>
        <begin position="609"/>
        <end position="682"/>
    </location>
</feature>
<protein>
    <submittedName>
        <fullName evidence="3">Calmodulin binding protein PICBP</fullName>
    </submittedName>
</protein>
<dbReference type="PANTHER" id="PTHR33923:SF2">
    <property type="entry name" value="CALMODULIN-BINDING PROTEIN-RELATED"/>
    <property type="match status" value="1"/>
</dbReference>
<dbReference type="AlphaFoldDB" id="A0A438KJW3"/>
<feature type="compositionally biased region" description="Acidic residues" evidence="1">
    <location>
        <begin position="366"/>
        <end position="380"/>
    </location>
</feature>
<organism evidence="3 4">
    <name type="scientific">Vitis vinifera</name>
    <name type="common">Grape</name>
    <dbReference type="NCBI Taxonomy" id="29760"/>
    <lineage>
        <taxon>Eukaryota</taxon>
        <taxon>Viridiplantae</taxon>
        <taxon>Streptophyta</taxon>
        <taxon>Embryophyta</taxon>
        <taxon>Tracheophyta</taxon>
        <taxon>Spermatophyta</taxon>
        <taxon>Magnoliopsida</taxon>
        <taxon>eudicotyledons</taxon>
        <taxon>Gunneridae</taxon>
        <taxon>Pentapetalae</taxon>
        <taxon>rosids</taxon>
        <taxon>Vitales</taxon>
        <taxon>Vitaceae</taxon>
        <taxon>Viteae</taxon>
        <taxon>Vitis</taxon>
    </lineage>
</organism>
<evidence type="ECO:0000256" key="1">
    <source>
        <dbReference type="SAM" id="MobiDB-lite"/>
    </source>
</evidence>
<reference evidence="3 4" key="1">
    <citation type="journal article" date="2018" name="PLoS Genet.">
        <title>Population sequencing reveals clonal diversity and ancestral inbreeding in the grapevine cultivar Chardonnay.</title>
        <authorList>
            <person name="Roach M.J."/>
            <person name="Johnson D.L."/>
            <person name="Bohlmann J."/>
            <person name="van Vuuren H.J."/>
            <person name="Jones S.J."/>
            <person name="Pretorius I.S."/>
            <person name="Schmidt S.A."/>
            <person name="Borneman A.R."/>
        </authorList>
    </citation>
    <scope>NUCLEOTIDE SEQUENCE [LARGE SCALE GENOMIC DNA]</scope>
    <source>
        <strain evidence="4">cv. Chardonnay</strain>
        <tissue evidence="3">Leaf</tissue>
    </source>
</reference>
<feature type="compositionally biased region" description="Basic and acidic residues" evidence="1">
    <location>
        <begin position="753"/>
        <end position="765"/>
    </location>
</feature>
<name>A0A438KJW3_VITVI</name>
<feature type="compositionally biased region" description="Polar residues" evidence="1">
    <location>
        <begin position="446"/>
        <end position="460"/>
    </location>
</feature>
<accession>A0A438KJW3</accession>
<proteinExistence type="predicted"/>
<feature type="compositionally biased region" description="Acidic residues" evidence="1">
    <location>
        <begin position="514"/>
        <end position="529"/>
    </location>
</feature>
<dbReference type="GO" id="GO:0005516">
    <property type="term" value="F:calmodulin binding"/>
    <property type="evidence" value="ECO:0007669"/>
    <property type="project" value="InterPro"/>
</dbReference>
<feature type="compositionally biased region" description="Polar residues" evidence="1">
    <location>
        <begin position="638"/>
        <end position="653"/>
    </location>
</feature>
<dbReference type="Pfam" id="PF07839">
    <property type="entry name" value="CaM_binding"/>
    <property type="match status" value="1"/>
</dbReference>
<feature type="compositionally biased region" description="Basic and acidic residues" evidence="1">
    <location>
        <begin position="667"/>
        <end position="682"/>
    </location>
</feature>
<dbReference type="InterPro" id="IPR012417">
    <property type="entry name" value="CaM-bd_dom_pln"/>
</dbReference>
<feature type="compositionally biased region" description="Polar residues" evidence="1">
    <location>
        <begin position="530"/>
        <end position="544"/>
    </location>
</feature>
<feature type="compositionally biased region" description="Polar residues" evidence="1">
    <location>
        <begin position="110"/>
        <end position="119"/>
    </location>
</feature>
<dbReference type="EMBL" id="QGNW01000005">
    <property type="protein sequence ID" value="RVX21467.1"/>
    <property type="molecule type" value="Genomic_DNA"/>
</dbReference>
<dbReference type="PANTHER" id="PTHR33923">
    <property type="entry name" value="CALMODULIN-BINDING PROTEIN-RELATED"/>
    <property type="match status" value="1"/>
</dbReference>
<evidence type="ECO:0000313" key="3">
    <source>
        <dbReference type="EMBL" id="RVX21467.1"/>
    </source>
</evidence>
<feature type="region of interest" description="Disordered" evidence="1">
    <location>
        <begin position="506"/>
        <end position="554"/>
    </location>
</feature>
<feature type="compositionally biased region" description="Polar residues" evidence="1">
    <location>
        <begin position="824"/>
        <end position="836"/>
    </location>
</feature>
<feature type="region of interest" description="Disordered" evidence="1">
    <location>
        <begin position="341"/>
        <end position="478"/>
    </location>
</feature>
<gene>
    <name evidence="3" type="primary">PICBP_2</name>
    <name evidence="3" type="ORF">CK203_002214</name>
</gene>
<dbReference type="Proteomes" id="UP000288805">
    <property type="component" value="Unassembled WGS sequence"/>
</dbReference>
<feature type="region of interest" description="Disordered" evidence="1">
    <location>
        <begin position="1"/>
        <end position="140"/>
    </location>
</feature>
<feature type="compositionally biased region" description="Basic and acidic residues" evidence="1">
    <location>
        <begin position="812"/>
        <end position="822"/>
    </location>
</feature>
<dbReference type="Gramene" id="Vitis07g02445.t01">
    <property type="protein sequence ID" value="Vitis07g02445.t01.CDS"/>
    <property type="gene ID" value="Vitis07g02445"/>
</dbReference>
<dbReference type="KEGG" id="vvi:100247519"/>
<sequence>MVQRKVGNKLGIQADHVSKTEKRLGNLKPGFSQHQDGRNRAADMKKKMKKSRSIKLSDIESLRSSPLQPGKPPPLSAQPAAAKQSVIRPPDGSPNYMKSTSCSDARKESSQVSPRSPQTGSGSGRRLSSNSKVCSASTHRTARTSSLKLVKTLTKSPSFKPVRASTKKCSKVALCADMDAHGATCSSTLKDSNFPEYLMLNPGGTEYEGTSVIKVCPYTYCSLNGHHHAPLPPLKCFLSARRRVLKTQKTMKLEALSPRRAKLPGDGMKSIDTAQVIIDGKPAIQEVDSGSSAVSPLIQEVGMDFFIEIYAKNRDDSAEAIGSNIPDQDDEEIVDVAGETGHLNDIMPSVEGGDETTKDDGQVADSESDEPPVSEIDSGDNLDQNSDIVFAETSSERDQRAEEADEDYPPSLVPGEITPGYSSDGWESKSEATDMDWEEGRFSAQHPHNSTQGNDESNLGSGYLPEIKHPDLHDEPISKPDDIISKCFEEIFSEVKQEVIEDESSCFEVQFSDSDSDSDSIDQNLENDESSQMSESPNEEQISSIFKEVATHEEEDGKAGIYDFFSIQVDSSPVEEAIDEPVAANNEKSGVSEAGSLILEMNPQLGDVEATGDIEIADKPMIDQQESGFLQDDDANVQLKNQDSDSSQDLNITDQDETNEDFNGGDKASEDHQFDSITEGRRLSEEAFNETVLLKTEYLETNQNAATRDFVLEQELINGGDEGGKEEKEQADSVADNCKSSRAFSDESLLAETQDHPCDNNVEDKIDSEEDKAQAGKFKITSSMDLEEHSDSKMKKSALAENSDGEVDNMEVEDRTEPEAADTRLSSNNRTNSEVRTTFFPARRNTNQELVTTSNKPKGAIRRRRPVKDNEEPRSFNPREPNYLPLEPDPEAEKVDLRHQMMDERKNSEEWMLDFALRKTVTELAPARKRKVALLVEAFETVLPLPKYETRIRHTSAAFAHPRPIQACS</sequence>
<feature type="compositionally biased region" description="Basic and acidic residues" evidence="1">
    <location>
        <begin position="466"/>
        <end position="478"/>
    </location>
</feature>
<feature type="compositionally biased region" description="Basic and acidic residues" evidence="1">
    <location>
        <begin position="35"/>
        <end position="45"/>
    </location>
</feature>
<dbReference type="OrthoDB" id="1304871at2759"/>
<comment type="caution">
    <text evidence="3">The sequence shown here is derived from an EMBL/GenBank/DDBJ whole genome shotgun (WGS) entry which is preliminary data.</text>
</comment>
<feature type="compositionally biased region" description="Polar residues" evidence="1">
    <location>
        <begin position="844"/>
        <end position="856"/>
    </location>
</feature>
<feature type="region of interest" description="Disordered" evidence="1">
    <location>
        <begin position="717"/>
        <end position="889"/>
    </location>
</feature>
<feature type="compositionally biased region" description="Low complexity" evidence="1">
    <location>
        <begin position="124"/>
        <end position="140"/>
    </location>
</feature>